<protein>
    <submittedName>
        <fullName evidence="1">Uncharacterized protein</fullName>
    </submittedName>
</protein>
<dbReference type="Proteomes" id="UP000828048">
    <property type="component" value="Chromosome 3"/>
</dbReference>
<proteinExistence type="predicted"/>
<sequence>MSKLMPSTVYFSSSFPITLFITLLIPRFVQPATLPSDIEALRSLENSVDPNRIPSSSFLSTWNFQADPCDSVGGTFLGILCTEPQNNITRVSTVDLDDSGYDGFLPHAIGNLTELTTLQIRDNNFRGPIPISLYNLTKLTTLSLSGNFLTGSLPREINRLKRLESLDLSNNNLTGSIPEEISESRNLNFVSLSNNQLTGQIPNLTGLWQLKTLDLNSNHLHGTLPLLPINLKTLILSHNGLTGHISTLRTMTNLKTLDLSGNNFSGSITQEIIMLPDLNHINASLNGFSTMEVIRISGGQSQLQVLDVHGNRLRGLLPVNLVTYGNLTAVNLGNNQFSGYIPEEYGAKLGGEWRSLFLDNNYLVGTLPSEFTNGGGANVRGSVAQNCLSRCPANVGWCRGGQRLASTCEAQNGSHDG</sequence>
<accession>A0ACB7YW45</accession>
<keyword evidence="2" id="KW-1185">Reference proteome</keyword>
<gene>
    <name evidence="1" type="ORF">Vadar_015556</name>
</gene>
<comment type="caution">
    <text evidence="1">The sequence shown here is derived from an EMBL/GenBank/DDBJ whole genome shotgun (WGS) entry which is preliminary data.</text>
</comment>
<reference evidence="1 2" key="1">
    <citation type="journal article" date="2021" name="Hortic Res">
        <title>High-quality reference genome and annotation aids understanding of berry development for evergreen blueberry (Vaccinium darrowii).</title>
        <authorList>
            <person name="Yu J."/>
            <person name="Hulse-Kemp A.M."/>
            <person name="Babiker E."/>
            <person name="Staton M."/>
        </authorList>
    </citation>
    <scope>NUCLEOTIDE SEQUENCE [LARGE SCALE GENOMIC DNA]</scope>
    <source>
        <strain evidence="2">cv. NJ 8807/NJ 8810</strain>
        <tissue evidence="1">Young leaf</tissue>
    </source>
</reference>
<organism evidence="1 2">
    <name type="scientific">Vaccinium darrowii</name>
    <dbReference type="NCBI Taxonomy" id="229202"/>
    <lineage>
        <taxon>Eukaryota</taxon>
        <taxon>Viridiplantae</taxon>
        <taxon>Streptophyta</taxon>
        <taxon>Embryophyta</taxon>
        <taxon>Tracheophyta</taxon>
        <taxon>Spermatophyta</taxon>
        <taxon>Magnoliopsida</taxon>
        <taxon>eudicotyledons</taxon>
        <taxon>Gunneridae</taxon>
        <taxon>Pentapetalae</taxon>
        <taxon>asterids</taxon>
        <taxon>Ericales</taxon>
        <taxon>Ericaceae</taxon>
        <taxon>Vaccinioideae</taxon>
        <taxon>Vaccinieae</taxon>
        <taxon>Vaccinium</taxon>
    </lineage>
</organism>
<name>A0ACB7YW45_9ERIC</name>
<dbReference type="EMBL" id="CM037153">
    <property type="protein sequence ID" value="KAH7857703.1"/>
    <property type="molecule type" value="Genomic_DNA"/>
</dbReference>
<evidence type="ECO:0000313" key="1">
    <source>
        <dbReference type="EMBL" id="KAH7857703.1"/>
    </source>
</evidence>
<evidence type="ECO:0000313" key="2">
    <source>
        <dbReference type="Proteomes" id="UP000828048"/>
    </source>
</evidence>